<dbReference type="AlphaFoldDB" id="A0A2N8SP27"/>
<keyword evidence="1" id="KW-1133">Transmembrane helix</keyword>
<sequence>MQALPNLLMVTLVNVFIVITAVIVHYEFLSRLSISREKSLLNHRVGVVFGVCGALTAHAVEVWIFAFAYFVMHHLPGWGTLSGEFSGGLMDCVYFSFTTFTTLGFGDIQPHGPIRYLTGIEALTGLVLITWSASFLFLDMQRHWNSR</sequence>
<accession>A0A2N8SP27</accession>
<dbReference type="GO" id="GO:0034220">
    <property type="term" value="P:monoatomic ion transmembrane transport"/>
    <property type="evidence" value="ECO:0007669"/>
    <property type="project" value="UniProtKB-KW"/>
</dbReference>
<feature type="transmembrane region" description="Helical" evidence="1">
    <location>
        <begin position="116"/>
        <end position="138"/>
    </location>
</feature>
<proteinExistence type="predicted"/>
<feature type="transmembrane region" description="Helical" evidence="1">
    <location>
        <begin position="6"/>
        <end position="26"/>
    </location>
</feature>
<keyword evidence="3" id="KW-0407">Ion channel</keyword>
<dbReference type="Proteomes" id="UP000235897">
    <property type="component" value="Unassembled WGS sequence"/>
</dbReference>
<dbReference type="SUPFAM" id="SSF81324">
    <property type="entry name" value="Voltage-gated potassium channels"/>
    <property type="match status" value="1"/>
</dbReference>
<dbReference type="Pfam" id="PF07885">
    <property type="entry name" value="Ion_trans_2"/>
    <property type="match status" value="1"/>
</dbReference>
<keyword evidence="3" id="KW-0813">Transport</keyword>
<name>A0A2N8SP27_STUST</name>
<organism evidence="3 4">
    <name type="scientific">Stutzerimonas stutzeri</name>
    <name type="common">Pseudomonas stutzeri</name>
    <dbReference type="NCBI Taxonomy" id="316"/>
    <lineage>
        <taxon>Bacteria</taxon>
        <taxon>Pseudomonadati</taxon>
        <taxon>Pseudomonadota</taxon>
        <taxon>Gammaproteobacteria</taxon>
        <taxon>Pseudomonadales</taxon>
        <taxon>Pseudomonadaceae</taxon>
        <taxon>Stutzerimonas</taxon>
    </lineage>
</organism>
<evidence type="ECO:0000256" key="1">
    <source>
        <dbReference type="SAM" id="Phobius"/>
    </source>
</evidence>
<keyword evidence="3" id="KW-0406">Ion transport</keyword>
<protein>
    <submittedName>
        <fullName evidence="3">Two pore domain potassium channel family protein</fullName>
    </submittedName>
</protein>
<gene>
    <name evidence="3" type="ORF">CXL00_15645</name>
</gene>
<comment type="caution">
    <text evidence="3">The sequence shown here is derived from an EMBL/GenBank/DDBJ whole genome shotgun (WGS) entry which is preliminary data.</text>
</comment>
<feature type="domain" description="Potassium channel" evidence="2">
    <location>
        <begin position="59"/>
        <end position="136"/>
    </location>
</feature>
<dbReference type="OrthoDB" id="9813518at2"/>
<keyword evidence="1" id="KW-0472">Membrane</keyword>
<dbReference type="Gene3D" id="1.10.287.70">
    <property type="match status" value="1"/>
</dbReference>
<keyword evidence="1" id="KW-0812">Transmembrane</keyword>
<dbReference type="InterPro" id="IPR013099">
    <property type="entry name" value="K_chnl_dom"/>
</dbReference>
<reference evidence="3 4" key="1">
    <citation type="submission" date="2018-01" db="EMBL/GenBank/DDBJ databases">
        <title>Denitrification phenotypes of diverse strains of Pseudomonas stutzeri.</title>
        <authorList>
            <person name="Milligan D.A."/>
            <person name="Bergaust L."/>
            <person name="Bakken L.R."/>
            <person name="Frostegard A."/>
        </authorList>
    </citation>
    <scope>NUCLEOTIDE SEQUENCE [LARGE SCALE GENOMIC DNA]</scope>
    <source>
        <strain evidence="3 4">28a3</strain>
    </source>
</reference>
<evidence type="ECO:0000313" key="3">
    <source>
        <dbReference type="EMBL" id="PNG04240.1"/>
    </source>
</evidence>
<evidence type="ECO:0000259" key="2">
    <source>
        <dbReference type="Pfam" id="PF07885"/>
    </source>
</evidence>
<feature type="transmembrane region" description="Helical" evidence="1">
    <location>
        <begin position="47"/>
        <end position="72"/>
    </location>
</feature>
<evidence type="ECO:0000313" key="4">
    <source>
        <dbReference type="Proteomes" id="UP000235897"/>
    </source>
</evidence>
<dbReference type="EMBL" id="POUW01000006">
    <property type="protein sequence ID" value="PNG04240.1"/>
    <property type="molecule type" value="Genomic_DNA"/>
</dbReference>